<evidence type="ECO:0000313" key="3">
    <source>
        <dbReference type="Proteomes" id="UP000663760"/>
    </source>
</evidence>
<accession>A0A7I8KFD5</accession>
<feature type="region of interest" description="Disordered" evidence="1">
    <location>
        <begin position="14"/>
        <end position="57"/>
    </location>
</feature>
<evidence type="ECO:0000256" key="1">
    <source>
        <dbReference type="SAM" id="MobiDB-lite"/>
    </source>
</evidence>
<dbReference type="Proteomes" id="UP000663760">
    <property type="component" value="Chromosome 5"/>
</dbReference>
<organism evidence="2 3">
    <name type="scientific">Spirodela intermedia</name>
    <name type="common">Intermediate duckweed</name>
    <dbReference type="NCBI Taxonomy" id="51605"/>
    <lineage>
        <taxon>Eukaryota</taxon>
        <taxon>Viridiplantae</taxon>
        <taxon>Streptophyta</taxon>
        <taxon>Embryophyta</taxon>
        <taxon>Tracheophyta</taxon>
        <taxon>Spermatophyta</taxon>
        <taxon>Magnoliopsida</taxon>
        <taxon>Liliopsida</taxon>
        <taxon>Araceae</taxon>
        <taxon>Lemnoideae</taxon>
        <taxon>Spirodela</taxon>
    </lineage>
</organism>
<proteinExistence type="predicted"/>
<keyword evidence="3" id="KW-1185">Reference proteome</keyword>
<evidence type="ECO:0000313" key="2">
    <source>
        <dbReference type="EMBL" id="CAA7395944.1"/>
    </source>
</evidence>
<sequence>MACSSSLPWHHLQHTIGGISNDHGSSPLAQQEGDQSKMPLHEATVLSPHLSKNNEKI</sequence>
<protein>
    <submittedName>
        <fullName evidence="2">Uncharacterized protein</fullName>
    </submittedName>
</protein>
<gene>
    <name evidence="2" type="ORF">SI8410_05006607</name>
</gene>
<dbReference type="AlphaFoldDB" id="A0A7I8KFD5"/>
<name>A0A7I8KFD5_SPIIN</name>
<dbReference type="EMBL" id="LR746268">
    <property type="protein sequence ID" value="CAA7395944.1"/>
    <property type="molecule type" value="Genomic_DNA"/>
</dbReference>
<feature type="compositionally biased region" description="Polar residues" evidence="1">
    <location>
        <begin position="22"/>
        <end position="33"/>
    </location>
</feature>
<reference evidence="2" key="1">
    <citation type="submission" date="2020-02" db="EMBL/GenBank/DDBJ databases">
        <authorList>
            <person name="Scholz U."/>
            <person name="Mascher M."/>
            <person name="Fiebig A."/>
        </authorList>
    </citation>
    <scope>NUCLEOTIDE SEQUENCE</scope>
</reference>